<organism evidence="10 11">
    <name type="scientific">Polysphondylium violaceum</name>
    <dbReference type="NCBI Taxonomy" id="133409"/>
    <lineage>
        <taxon>Eukaryota</taxon>
        <taxon>Amoebozoa</taxon>
        <taxon>Evosea</taxon>
        <taxon>Eumycetozoa</taxon>
        <taxon>Dictyostelia</taxon>
        <taxon>Dictyosteliales</taxon>
        <taxon>Dictyosteliaceae</taxon>
        <taxon>Polysphondylium</taxon>
    </lineage>
</organism>
<feature type="transmembrane region" description="Helical" evidence="9">
    <location>
        <begin position="176"/>
        <end position="194"/>
    </location>
</feature>
<feature type="binding site" evidence="8">
    <location>
        <position position="248"/>
    </location>
    <ligand>
        <name>Zn(2+)</name>
        <dbReference type="ChEBI" id="CHEBI:29105"/>
        <note>catalytic</note>
    </ligand>
</feature>
<evidence type="ECO:0000313" key="11">
    <source>
        <dbReference type="Proteomes" id="UP000695562"/>
    </source>
</evidence>
<dbReference type="EMBL" id="AJWJ01000342">
    <property type="protein sequence ID" value="KAF2071753.1"/>
    <property type="molecule type" value="Genomic_DNA"/>
</dbReference>
<feature type="binding site" evidence="7">
    <location>
        <position position="26"/>
    </location>
    <ligand>
        <name>Ca(2+)</name>
        <dbReference type="ChEBI" id="CHEBI:29108"/>
    </ligand>
</feature>
<evidence type="ECO:0000256" key="6">
    <source>
        <dbReference type="ARBA" id="ARBA00023136"/>
    </source>
</evidence>
<keyword evidence="7" id="KW-0106">Calcium</keyword>
<feature type="transmembrane region" description="Helical" evidence="9">
    <location>
        <begin position="250"/>
        <end position="271"/>
    </location>
</feature>
<keyword evidence="6 9" id="KW-0472">Membrane</keyword>
<dbReference type="GO" id="GO:0046872">
    <property type="term" value="F:metal ion binding"/>
    <property type="evidence" value="ECO:0007669"/>
    <property type="project" value="UniProtKB-KW"/>
</dbReference>
<dbReference type="GO" id="GO:0006672">
    <property type="term" value="P:ceramide metabolic process"/>
    <property type="evidence" value="ECO:0007669"/>
    <property type="project" value="InterPro"/>
</dbReference>
<feature type="transmembrane region" description="Helical" evidence="9">
    <location>
        <begin position="214"/>
        <end position="230"/>
    </location>
</feature>
<evidence type="ECO:0000256" key="3">
    <source>
        <dbReference type="ARBA" id="ARBA00022692"/>
    </source>
</evidence>
<evidence type="ECO:0000313" key="10">
    <source>
        <dbReference type="EMBL" id="KAF2071753.1"/>
    </source>
</evidence>
<evidence type="ECO:0000256" key="1">
    <source>
        <dbReference type="ARBA" id="ARBA00004141"/>
    </source>
</evidence>
<feature type="transmembrane region" description="Helical" evidence="9">
    <location>
        <begin position="40"/>
        <end position="60"/>
    </location>
</feature>
<comment type="caution">
    <text evidence="10">The sequence shown here is derived from an EMBL/GenBank/DDBJ whole genome shotgun (WGS) entry which is preliminary data.</text>
</comment>
<dbReference type="PANTHER" id="PTHR46187:SF3">
    <property type="entry name" value="ALKALINE CERAMIDASE 3"/>
    <property type="match status" value="1"/>
</dbReference>
<name>A0A8J4PQH7_9MYCE</name>
<comment type="subcellular location">
    <subcellularLocation>
        <location evidence="1">Membrane</location>
        <topology evidence="1">Multi-pass membrane protein</topology>
    </subcellularLocation>
</comment>
<dbReference type="InterPro" id="IPR008901">
    <property type="entry name" value="ACER"/>
</dbReference>
<keyword evidence="11" id="KW-1185">Reference proteome</keyword>
<evidence type="ECO:0008006" key="12">
    <source>
        <dbReference type="Google" id="ProtNLM"/>
    </source>
</evidence>
<feature type="transmembrane region" description="Helical" evidence="9">
    <location>
        <begin position="151"/>
        <end position="170"/>
    </location>
</feature>
<keyword evidence="3 9" id="KW-0812">Transmembrane</keyword>
<feature type="binding site" evidence="7">
    <location>
        <position position="30"/>
    </location>
    <ligand>
        <name>Ca(2+)</name>
        <dbReference type="ChEBI" id="CHEBI:29108"/>
    </ligand>
</feature>
<keyword evidence="8" id="KW-0862">Zinc</keyword>
<gene>
    <name evidence="10" type="ORF">CYY_006938</name>
</gene>
<dbReference type="GO" id="GO:0005789">
    <property type="term" value="C:endoplasmic reticulum membrane"/>
    <property type="evidence" value="ECO:0007669"/>
    <property type="project" value="TreeGrafter"/>
</dbReference>
<keyword evidence="7" id="KW-0479">Metal-binding</keyword>
<dbReference type="Pfam" id="PF05875">
    <property type="entry name" value="Ceramidase"/>
    <property type="match status" value="1"/>
</dbReference>
<keyword evidence="5 9" id="KW-1133">Transmembrane helix</keyword>
<sequence length="295" mass="33675">MGHHHHHSIIDPSEYYWGEPTSNIDWCENNYVQSPYIAEFYNSVTSAIISAYALYGIYLLTRMHNSYHHNLMAKEGFIGRLNIAYFSLFLVGAGSVAFHATLLYQNQLFDELPMIYTSLILLYILMTVGETKNANGTYKGGFLGNSLLRHILPYLLVVYGLFITVTIIVIKDQPKILQISYGALVIYIVLHSAFLIEKRDSESISTQRSPDNYLYRYAFCAFLAGYALWVTERFFCQDGYVIVGLQLHAIWHILTGLGVFVWTQFLICKLLEAKGYKIQLQHFLGIPNVVAIGKK</sequence>
<feature type="binding site" evidence="8">
    <location>
        <position position="99"/>
    </location>
    <ligand>
        <name>Zn(2+)</name>
        <dbReference type="ChEBI" id="CHEBI:29105"/>
        <note>catalytic</note>
    </ligand>
</feature>
<reference evidence="10" key="1">
    <citation type="submission" date="2020-01" db="EMBL/GenBank/DDBJ databases">
        <title>Development of genomics and gene disruption for Polysphondylium violaceum indicates a role for the polyketide synthase stlB in stalk morphogenesis.</title>
        <authorList>
            <person name="Narita B."/>
            <person name="Kawabe Y."/>
            <person name="Kin K."/>
            <person name="Saito T."/>
            <person name="Gibbs R."/>
            <person name="Kuspa A."/>
            <person name="Muzny D."/>
            <person name="Queller D."/>
            <person name="Richards S."/>
            <person name="Strassman J."/>
            <person name="Sucgang R."/>
            <person name="Worley K."/>
            <person name="Schaap P."/>
        </authorList>
    </citation>
    <scope>NUCLEOTIDE SEQUENCE</scope>
    <source>
        <strain evidence="10">QSvi11</strain>
    </source>
</reference>
<evidence type="ECO:0000256" key="5">
    <source>
        <dbReference type="ARBA" id="ARBA00022989"/>
    </source>
</evidence>
<feature type="binding site" evidence="7">
    <location>
        <position position="28"/>
    </location>
    <ligand>
        <name>Ca(2+)</name>
        <dbReference type="ChEBI" id="CHEBI:29108"/>
    </ligand>
</feature>
<dbReference type="OrthoDB" id="15687at2759"/>
<feature type="binding site" evidence="7">
    <location>
        <position position="39"/>
    </location>
    <ligand>
        <name>Ca(2+)</name>
        <dbReference type="ChEBI" id="CHEBI:29108"/>
    </ligand>
</feature>
<feature type="transmembrane region" description="Helical" evidence="9">
    <location>
        <begin position="81"/>
        <end position="102"/>
    </location>
</feature>
<comment type="cofactor">
    <cofactor evidence="8">
        <name>Zn(2+)</name>
        <dbReference type="ChEBI" id="CHEBI:29105"/>
    </cofactor>
</comment>
<keyword evidence="4" id="KW-0378">Hydrolase</keyword>
<feature type="binding site" evidence="7">
    <location>
        <position position="25"/>
    </location>
    <ligand>
        <name>Ca(2+)</name>
        <dbReference type="ChEBI" id="CHEBI:29108"/>
    </ligand>
</feature>
<protein>
    <recommendedName>
        <fullName evidence="12">Alkaline dihydroceramidase</fullName>
    </recommendedName>
</protein>
<evidence type="ECO:0000256" key="8">
    <source>
        <dbReference type="PIRSR" id="PIRSR608901-2"/>
    </source>
</evidence>
<evidence type="ECO:0000256" key="2">
    <source>
        <dbReference type="ARBA" id="ARBA00009780"/>
    </source>
</evidence>
<proteinExistence type="inferred from homology"/>
<evidence type="ECO:0000256" key="9">
    <source>
        <dbReference type="SAM" id="Phobius"/>
    </source>
</evidence>
<dbReference type="GO" id="GO:0016811">
    <property type="term" value="F:hydrolase activity, acting on carbon-nitrogen (but not peptide) bonds, in linear amides"/>
    <property type="evidence" value="ECO:0007669"/>
    <property type="project" value="InterPro"/>
</dbReference>
<dbReference type="AlphaFoldDB" id="A0A8J4PQH7"/>
<accession>A0A8J4PQH7</accession>
<evidence type="ECO:0000256" key="4">
    <source>
        <dbReference type="ARBA" id="ARBA00022801"/>
    </source>
</evidence>
<dbReference type="PANTHER" id="PTHR46187">
    <property type="entry name" value="ALKALINE CERAMIDASE 3"/>
    <property type="match status" value="1"/>
</dbReference>
<evidence type="ECO:0000256" key="7">
    <source>
        <dbReference type="PIRSR" id="PIRSR608901-1"/>
    </source>
</evidence>
<comment type="similarity">
    <text evidence="2">Belongs to the alkaline ceramidase family.</text>
</comment>
<feature type="binding site" evidence="8">
    <location>
        <position position="252"/>
    </location>
    <ligand>
        <name>Zn(2+)</name>
        <dbReference type="ChEBI" id="CHEBI:29105"/>
        <note>catalytic</note>
    </ligand>
</feature>
<dbReference type="Proteomes" id="UP000695562">
    <property type="component" value="Unassembled WGS sequence"/>
</dbReference>
<feature type="transmembrane region" description="Helical" evidence="9">
    <location>
        <begin position="114"/>
        <end position="131"/>
    </location>
</feature>